<dbReference type="EMBL" id="FTOO01000002">
    <property type="protein sequence ID" value="SIS65217.1"/>
    <property type="molecule type" value="Genomic_DNA"/>
</dbReference>
<evidence type="ECO:0000256" key="5">
    <source>
        <dbReference type="ARBA" id="ARBA00022723"/>
    </source>
</evidence>
<evidence type="ECO:0000256" key="2">
    <source>
        <dbReference type="ARBA" id="ARBA00001966"/>
    </source>
</evidence>
<accession>A0A1N7KUK1</accession>
<dbReference type="PROSITE" id="PS51379">
    <property type="entry name" value="4FE4S_FER_2"/>
    <property type="match status" value="1"/>
</dbReference>
<feature type="domain" description="4Fe-4S ferredoxin-type" evidence="10">
    <location>
        <begin position="31"/>
        <end position="60"/>
    </location>
</feature>
<keyword evidence="3 9" id="KW-0813">Transport</keyword>
<evidence type="ECO:0000256" key="4">
    <source>
        <dbReference type="ARBA" id="ARBA00022485"/>
    </source>
</evidence>
<dbReference type="PROSITE" id="PS00198">
    <property type="entry name" value="4FE4S_FER_1"/>
    <property type="match status" value="1"/>
</dbReference>
<comment type="function">
    <text evidence="9">Ferredoxins are iron-sulfur proteins that transfer electrons in a wide variety of metabolic reactions.</text>
</comment>
<dbReference type="InterPro" id="IPR017900">
    <property type="entry name" value="4Fe4S_Fe_S_CS"/>
</dbReference>
<dbReference type="GO" id="GO:0051539">
    <property type="term" value="F:4 iron, 4 sulfur cluster binding"/>
    <property type="evidence" value="ECO:0007669"/>
    <property type="project" value="UniProtKB-UniRule"/>
</dbReference>
<keyword evidence="7 9" id="KW-0408">Iron</keyword>
<evidence type="ECO:0000256" key="3">
    <source>
        <dbReference type="ARBA" id="ARBA00022448"/>
    </source>
</evidence>
<dbReference type="Pfam" id="PF00037">
    <property type="entry name" value="Fer4"/>
    <property type="match status" value="1"/>
</dbReference>
<dbReference type="InterPro" id="IPR000813">
    <property type="entry name" value="7Fe_ferredoxin"/>
</dbReference>
<dbReference type="InterPro" id="IPR017896">
    <property type="entry name" value="4Fe4S_Fe-S-bd"/>
</dbReference>
<dbReference type="PRINTS" id="PR00354">
    <property type="entry name" value="7FE8SFRDOXIN"/>
</dbReference>
<keyword evidence="6 9" id="KW-0249">Electron transport</keyword>
<organism evidence="11 12">
    <name type="scientific">Alicyclobacillus vulcanalis</name>
    <dbReference type="NCBI Taxonomy" id="252246"/>
    <lineage>
        <taxon>Bacteria</taxon>
        <taxon>Bacillati</taxon>
        <taxon>Bacillota</taxon>
        <taxon>Bacilli</taxon>
        <taxon>Bacillales</taxon>
        <taxon>Alicyclobacillaceae</taxon>
        <taxon>Alicyclobacillus</taxon>
    </lineage>
</organism>
<evidence type="ECO:0000256" key="6">
    <source>
        <dbReference type="ARBA" id="ARBA00022982"/>
    </source>
</evidence>
<evidence type="ECO:0000256" key="9">
    <source>
        <dbReference type="RuleBase" id="RU365098"/>
    </source>
</evidence>
<gene>
    <name evidence="11" type="ORF">SAMN05421799_102194</name>
</gene>
<evidence type="ECO:0000313" key="12">
    <source>
        <dbReference type="Proteomes" id="UP000186156"/>
    </source>
</evidence>
<dbReference type="GO" id="GO:0009055">
    <property type="term" value="F:electron transfer activity"/>
    <property type="evidence" value="ECO:0007669"/>
    <property type="project" value="UniProtKB-UniRule"/>
</dbReference>
<keyword evidence="8 9" id="KW-0411">Iron-sulfur</keyword>
<evidence type="ECO:0000256" key="8">
    <source>
        <dbReference type="ARBA" id="ARBA00023014"/>
    </source>
</evidence>
<keyword evidence="5 9" id="KW-0479">Metal-binding</keyword>
<reference evidence="12" key="1">
    <citation type="submission" date="2017-01" db="EMBL/GenBank/DDBJ databases">
        <authorList>
            <person name="Varghese N."/>
            <person name="Submissions S."/>
        </authorList>
    </citation>
    <scope>NUCLEOTIDE SEQUENCE [LARGE SCALE GENOMIC DNA]</scope>
    <source>
        <strain evidence="12">DSM 16176</strain>
    </source>
</reference>
<dbReference type="OrthoDB" id="9798098at2"/>
<dbReference type="SUPFAM" id="SSF54862">
    <property type="entry name" value="4Fe-4S ferredoxins"/>
    <property type="match status" value="1"/>
</dbReference>
<comment type="cofactor">
    <cofactor evidence="1">
        <name>[3Fe-4S] cluster</name>
        <dbReference type="ChEBI" id="CHEBI:21137"/>
    </cofactor>
</comment>
<dbReference type="PANTHER" id="PTHR42859:SF2">
    <property type="entry name" value="FERREDOXIN"/>
    <property type="match status" value="1"/>
</dbReference>
<dbReference type="RefSeq" id="WP_008336977.1">
    <property type="nucleotide sequence ID" value="NZ_FTOO01000002.1"/>
</dbReference>
<dbReference type="InterPro" id="IPR050294">
    <property type="entry name" value="RnfB_subfamily"/>
</dbReference>
<dbReference type="Proteomes" id="UP000186156">
    <property type="component" value="Unassembled WGS sequence"/>
</dbReference>
<evidence type="ECO:0000259" key="10">
    <source>
        <dbReference type="PROSITE" id="PS51379"/>
    </source>
</evidence>
<dbReference type="Pfam" id="PF12800">
    <property type="entry name" value="Fer4_4"/>
    <property type="match status" value="1"/>
</dbReference>
<evidence type="ECO:0000256" key="7">
    <source>
        <dbReference type="ARBA" id="ARBA00023004"/>
    </source>
</evidence>
<dbReference type="Gene3D" id="3.30.70.20">
    <property type="match status" value="1"/>
</dbReference>
<name>A0A1N7KUK1_9BACL</name>
<protein>
    <recommendedName>
        <fullName evidence="9">Ferredoxin</fullName>
    </recommendedName>
</protein>
<dbReference type="STRING" id="252246.SAMN05421799_102194"/>
<keyword evidence="12" id="KW-1185">Reference proteome</keyword>
<dbReference type="GO" id="GO:0046872">
    <property type="term" value="F:metal ion binding"/>
    <property type="evidence" value="ECO:0007669"/>
    <property type="project" value="UniProtKB-UniRule"/>
</dbReference>
<sequence>MPFVITSPCIGEKAADCVETCPVDAIHEGPDQYYIDPDLCIDCAACEPVCPVNAIYQEEFVPEDEKEFIEKNRNFFRNR</sequence>
<evidence type="ECO:0000313" key="11">
    <source>
        <dbReference type="EMBL" id="SIS65217.1"/>
    </source>
</evidence>
<evidence type="ECO:0000256" key="1">
    <source>
        <dbReference type="ARBA" id="ARBA00001927"/>
    </source>
</evidence>
<comment type="cofactor">
    <cofactor evidence="2 9">
        <name>[4Fe-4S] cluster</name>
        <dbReference type="ChEBI" id="CHEBI:49883"/>
    </cofactor>
</comment>
<keyword evidence="4 9" id="KW-0004">4Fe-4S</keyword>
<dbReference type="AlphaFoldDB" id="A0A1N7KUK1"/>
<dbReference type="PANTHER" id="PTHR42859">
    <property type="entry name" value="OXIDOREDUCTASE"/>
    <property type="match status" value="1"/>
</dbReference>
<proteinExistence type="predicted"/>